<dbReference type="CDD" id="cd17546">
    <property type="entry name" value="REC_hyHK_CKI1_RcsC-like"/>
    <property type="match status" value="1"/>
</dbReference>
<dbReference type="InterPro" id="IPR003661">
    <property type="entry name" value="HisK_dim/P_dom"/>
</dbReference>
<dbReference type="Pfam" id="PF02518">
    <property type="entry name" value="HATPase_c"/>
    <property type="match status" value="1"/>
</dbReference>
<proteinExistence type="predicted"/>
<dbReference type="InterPro" id="IPR005467">
    <property type="entry name" value="His_kinase_dom"/>
</dbReference>
<dbReference type="EMBL" id="VOLR01000025">
    <property type="protein sequence ID" value="TWX56093.1"/>
    <property type="molecule type" value="Genomic_DNA"/>
</dbReference>
<dbReference type="SUPFAM" id="SSF52172">
    <property type="entry name" value="CheY-like"/>
    <property type="match status" value="2"/>
</dbReference>
<evidence type="ECO:0000259" key="13">
    <source>
        <dbReference type="PROSITE" id="PS50110"/>
    </source>
</evidence>
<feature type="domain" description="Response regulatory" evidence="13">
    <location>
        <begin position="404"/>
        <end position="523"/>
    </location>
</feature>
<feature type="modified residue" description="4-aspartylphosphate" evidence="11">
    <location>
        <position position="607"/>
    </location>
</feature>
<accession>A0A5C6Q875</accession>
<dbReference type="FunFam" id="3.30.565.10:FF:000010">
    <property type="entry name" value="Sensor histidine kinase RcsC"/>
    <property type="match status" value="1"/>
</dbReference>
<evidence type="ECO:0000256" key="1">
    <source>
        <dbReference type="ARBA" id="ARBA00000085"/>
    </source>
</evidence>
<dbReference type="Gene3D" id="3.30.450.20">
    <property type="entry name" value="PAS domain"/>
    <property type="match status" value="1"/>
</dbReference>
<dbReference type="Proteomes" id="UP000321917">
    <property type="component" value="Unassembled WGS sequence"/>
</dbReference>
<dbReference type="InterPro" id="IPR003594">
    <property type="entry name" value="HATPase_dom"/>
</dbReference>
<keyword evidence="7" id="KW-0067">ATP-binding</keyword>
<dbReference type="PROSITE" id="PS50109">
    <property type="entry name" value="HIS_KIN"/>
    <property type="match status" value="1"/>
</dbReference>
<evidence type="ECO:0000256" key="3">
    <source>
        <dbReference type="ARBA" id="ARBA00022553"/>
    </source>
</evidence>
<dbReference type="EC" id="2.7.13.3" evidence="2"/>
<dbReference type="InterPro" id="IPR001789">
    <property type="entry name" value="Sig_transdc_resp-reg_receiver"/>
</dbReference>
<sequence>MNNLTKDILFSSVNELSLGIIIIDENHQVVFYNQWIKDHSAIADDKGFGCKLGDILEGFNDSRLSDACSEALTLGLPTKLSNTFNPKPLALFHKSHVGDSDYRIQQQISIKSINTCPNERLCEILIQDVSSSVKKELMLKSLADDNKKQQLKAELANRTKSQFLANMSHEIRTPMNGVLGMLNLLSTTQQSQEQAHFTRLAHSSADTLLHILNDILDFSKIEAGKLEVELITFDVLRNLGDLVQSLSMSSKEKELEIILDVTGVSHQMVIGDPGRLRQIITNLVGNAIKFTPAGEIVVKAKTALNDNGDITLSVSVIDTGIGIPTDKCSILFDAFTQVDVSTTREYGGTGLGLSIVKQLCQLMGGSITVQSVFGQGSEFSFNIQLKPSTEKPQTQLGTHLNGIKILVTDDNPTNLEVLSKQLGLLGAKVIQANSGSKALAILKQYDSHYFTLAIIDMKMPSMSGSELSAEIRRIKSLDELKIVMLTSMDQIVKGPLSSTSGSSDYLLKPVVIDELLNILDVTLNKASLLKKTAGVLASPGSHMLDNKSQTAKAKILLVEDNRINQQVALGILRKFDYSIDIAVNGINAIDILEKQNPEHPYDLILMDCQMPEMDGYQATEHLRNNMDSALFSTIPIIAMTANTMKGDKEKCLASGMNDYISKPINPKLLEEKISYWLKNNN</sequence>
<dbReference type="AlphaFoldDB" id="A0A5C6Q875"/>
<organism evidence="15 17">
    <name type="scientific">Colwellia hornerae</name>
    <dbReference type="NCBI Taxonomy" id="89402"/>
    <lineage>
        <taxon>Bacteria</taxon>
        <taxon>Pseudomonadati</taxon>
        <taxon>Pseudomonadota</taxon>
        <taxon>Gammaproteobacteria</taxon>
        <taxon>Alteromonadales</taxon>
        <taxon>Colwelliaceae</taxon>
        <taxon>Colwellia</taxon>
    </lineage>
</organism>
<dbReference type="Pfam" id="PF00512">
    <property type="entry name" value="HisKA"/>
    <property type="match status" value="1"/>
</dbReference>
<dbReference type="SMART" id="SM00387">
    <property type="entry name" value="HATPase_c"/>
    <property type="match status" value="1"/>
</dbReference>
<comment type="subunit">
    <text evidence="9">At low DSF concentrations, interacts with RpfF.</text>
</comment>
<keyword evidence="8" id="KW-0902">Two-component regulatory system</keyword>
<dbReference type="Gene3D" id="3.40.50.2300">
    <property type="match status" value="2"/>
</dbReference>
<evidence type="ECO:0000259" key="12">
    <source>
        <dbReference type="PROSITE" id="PS50109"/>
    </source>
</evidence>
<dbReference type="InterPro" id="IPR036890">
    <property type="entry name" value="HATPase_C_sf"/>
</dbReference>
<dbReference type="SUPFAM" id="SSF47384">
    <property type="entry name" value="Homodimeric domain of signal transducing histidine kinase"/>
    <property type="match status" value="1"/>
</dbReference>
<dbReference type="Gene3D" id="3.30.565.10">
    <property type="entry name" value="Histidine kinase-like ATPase, C-terminal domain"/>
    <property type="match status" value="1"/>
</dbReference>
<feature type="domain" description="Histidine kinase" evidence="12">
    <location>
        <begin position="166"/>
        <end position="387"/>
    </location>
</feature>
<name>A0A5C6Q875_9GAMM</name>
<dbReference type="SUPFAM" id="SSF55874">
    <property type="entry name" value="ATPase domain of HSP90 chaperone/DNA topoisomerase II/histidine kinase"/>
    <property type="match status" value="1"/>
</dbReference>
<evidence type="ECO:0000313" key="16">
    <source>
        <dbReference type="Proteomes" id="UP000321525"/>
    </source>
</evidence>
<evidence type="ECO:0000313" key="17">
    <source>
        <dbReference type="Proteomes" id="UP000321917"/>
    </source>
</evidence>
<dbReference type="Proteomes" id="UP000321525">
    <property type="component" value="Unassembled WGS sequence"/>
</dbReference>
<evidence type="ECO:0000256" key="11">
    <source>
        <dbReference type="PROSITE-ProRule" id="PRU00169"/>
    </source>
</evidence>
<evidence type="ECO:0000256" key="8">
    <source>
        <dbReference type="ARBA" id="ARBA00023012"/>
    </source>
</evidence>
<dbReference type="InterPro" id="IPR036097">
    <property type="entry name" value="HisK_dim/P_sf"/>
</dbReference>
<dbReference type="Gene3D" id="1.10.287.130">
    <property type="match status" value="1"/>
</dbReference>
<dbReference type="GO" id="GO:0005524">
    <property type="term" value="F:ATP binding"/>
    <property type="evidence" value="ECO:0007669"/>
    <property type="project" value="UniProtKB-KW"/>
</dbReference>
<feature type="domain" description="Response regulatory" evidence="13">
    <location>
        <begin position="554"/>
        <end position="677"/>
    </location>
</feature>
<dbReference type="RefSeq" id="WP_146800373.1">
    <property type="nucleotide sequence ID" value="NZ_VOLP01000024.1"/>
</dbReference>
<dbReference type="EMBL" id="VOLQ01000025">
    <property type="protein sequence ID" value="TWX65116.1"/>
    <property type="molecule type" value="Genomic_DNA"/>
</dbReference>
<dbReference type="Pfam" id="PF00072">
    <property type="entry name" value="Response_reg"/>
    <property type="match status" value="2"/>
</dbReference>
<dbReference type="InterPro" id="IPR011006">
    <property type="entry name" value="CheY-like_superfamily"/>
</dbReference>
<evidence type="ECO:0000313" key="14">
    <source>
        <dbReference type="EMBL" id="TWX56093.1"/>
    </source>
</evidence>
<dbReference type="InterPro" id="IPR004358">
    <property type="entry name" value="Sig_transdc_His_kin-like_C"/>
</dbReference>
<gene>
    <name evidence="14" type="ORF">ESZ26_15500</name>
    <name evidence="15" type="ORF">ESZ27_12820</name>
</gene>
<dbReference type="OrthoDB" id="9797243at2"/>
<keyword evidence="16" id="KW-1185">Reference proteome</keyword>
<evidence type="ECO:0000256" key="2">
    <source>
        <dbReference type="ARBA" id="ARBA00012438"/>
    </source>
</evidence>
<evidence type="ECO:0000256" key="4">
    <source>
        <dbReference type="ARBA" id="ARBA00022679"/>
    </source>
</evidence>
<evidence type="ECO:0000256" key="6">
    <source>
        <dbReference type="ARBA" id="ARBA00022777"/>
    </source>
</evidence>
<evidence type="ECO:0000256" key="10">
    <source>
        <dbReference type="ARBA" id="ARBA00068150"/>
    </source>
</evidence>
<keyword evidence="6" id="KW-0418">Kinase</keyword>
<evidence type="ECO:0000256" key="9">
    <source>
        <dbReference type="ARBA" id="ARBA00064003"/>
    </source>
</evidence>
<keyword evidence="5" id="KW-0547">Nucleotide-binding</keyword>
<evidence type="ECO:0000256" key="5">
    <source>
        <dbReference type="ARBA" id="ARBA00022741"/>
    </source>
</evidence>
<protein>
    <recommendedName>
        <fullName evidence="10">Sensory/regulatory protein RpfC</fullName>
        <ecNumber evidence="2">2.7.13.3</ecNumber>
    </recommendedName>
</protein>
<dbReference type="FunFam" id="1.10.287.130:FF:000002">
    <property type="entry name" value="Two-component osmosensing histidine kinase"/>
    <property type="match status" value="1"/>
</dbReference>
<dbReference type="CDD" id="cd00082">
    <property type="entry name" value="HisKA"/>
    <property type="match status" value="1"/>
</dbReference>
<dbReference type="SMART" id="SM00448">
    <property type="entry name" value="REC"/>
    <property type="match status" value="2"/>
</dbReference>
<keyword evidence="3 11" id="KW-0597">Phosphoprotein</keyword>
<dbReference type="PANTHER" id="PTHR45339:SF1">
    <property type="entry name" value="HYBRID SIGNAL TRANSDUCTION HISTIDINE KINASE J"/>
    <property type="match status" value="1"/>
</dbReference>
<evidence type="ECO:0000313" key="15">
    <source>
        <dbReference type="EMBL" id="TWX65116.1"/>
    </source>
</evidence>
<dbReference type="PANTHER" id="PTHR45339">
    <property type="entry name" value="HYBRID SIGNAL TRANSDUCTION HISTIDINE KINASE J"/>
    <property type="match status" value="1"/>
</dbReference>
<dbReference type="CDD" id="cd16922">
    <property type="entry name" value="HATPase_EvgS-ArcB-TorS-like"/>
    <property type="match status" value="1"/>
</dbReference>
<dbReference type="GO" id="GO:0000155">
    <property type="term" value="F:phosphorelay sensor kinase activity"/>
    <property type="evidence" value="ECO:0007669"/>
    <property type="project" value="InterPro"/>
</dbReference>
<reference evidence="15 17" key="1">
    <citation type="submission" date="2019-07" db="EMBL/GenBank/DDBJ databases">
        <title>Genomes of sea-ice associated Colwellia species.</title>
        <authorList>
            <person name="Bowman J.P."/>
        </authorList>
    </citation>
    <scope>NUCLEOTIDE SEQUENCE [LARGE SCALE GENOMIC DNA]</scope>
    <source>
        <strain evidence="14 16">ACAM 607</strain>
        <strain evidence="15 17">IC036</strain>
    </source>
</reference>
<dbReference type="PROSITE" id="PS50110">
    <property type="entry name" value="RESPONSE_REGULATORY"/>
    <property type="match status" value="2"/>
</dbReference>
<keyword evidence="4" id="KW-0808">Transferase</keyword>
<dbReference type="SMART" id="SM00388">
    <property type="entry name" value="HisKA"/>
    <property type="match status" value="1"/>
</dbReference>
<dbReference type="PRINTS" id="PR00344">
    <property type="entry name" value="BCTRLSENSOR"/>
</dbReference>
<feature type="modified residue" description="4-aspartylphosphate" evidence="11">
    <location>
        <position position="456"/>
    </location>
</feature>
<comment type="caution">
    <text evidence="15">The sequence shown here is derived from an EMBL/GenBank/DDBJ whole genome shotgun (WGS) entry which is preliminary data.</text>
</comment>
<comment type="catalytic activity">
    <reaction evidence="1">
        <text>ATP + protein L-histidine = ADP + protein N-phospho-L-histidine.</text>
        <dbReference type="EC" id="2.7.13.3"/>
    </reaction>
</comment>
<evidence type="ECO:0000256" key="7">
    <source>
        <dbReference type="ARBA" id="ARBA00022840"/>
    </source>
</evidence>